<reference evidence="4 5" key="1">
    <citation type="submission" date="2018-06" db="EMBL/GenBank/DDBJ databases">
        <title>Genomic Encyclopedia of Type Strains, Phase IV (KMG-IV): sequencing the most valuable type-strain genomes for metagenomic binning, comparative biology and taxonomic classification.</title>
        <authorList>
            <person name="Goeker M."/>
        </authorList>
    </citation>
    <scope>NUCLEOTIDE SEQUENCE [LARGE SCALE GENOMIC DNA]</scope>
    <source>
        <strain evidence="4 5">DSM 22112</strain>
    </source>
</reference>
<dbReference type="Proteomes" id="UP000253490">
    <property type="component" value="Unassembled WGS sequence"/>
</dbReference>
<comment type="caution">
    <text evidence="4">The sequence shown here is derived from an EMBL/GenBank/DDBJ whole genome shotgun (WGS) entry which is preliminary data.</text>
</comment>
<evidence type="ECO:0000256" key="3">
    <source>
        <dbReference type="SAM" id="Phobius"/>
    </source>
</evidence>
<feature type="transmembrane region" description="Helical" evidence="3">
    <location>
        <begin position="265"/>
        <end position="286"/>
    </location>
</feature>
<dbReference type="Pfam" id="PF03323">
    <property type="entry name" value="GerA"/>
    <property type="match status" value="1"/>
</dbReference>
<evidence type="ECO:0000256" key="2">
    <source>
        <dbReference type="ARBA" id="ARBA00023136"/>
    </source>
</evidence>
<dbReference type="GO" id="GO:0009847">
    <property type="term" value="P:spore germination"/>
    <property type="evidence" value="ECO:0007669"/>
    <property type="project" value="InterPro"/>
</dbReference>
<evidence type="ECO:0000313" key="5">
    <source>
        <dbReference type="Proteomes" id="UP000253490"/>
    </source>
</evidence>
<feature type="transmembrane region" description="Helical" evidence="3">
    <location>
        <begin position="307"/>
        <end position="326"/>
    </location>
</feature>
<comment type="similarity">
    <text evidence="1">Belongs to the GerABKA family.</text>
</comment>
<proteinExistence type="inferred from homology"/>
<dbReference type="AlphaFoldDB" id="A0A366I8P4"/>
<dbReference type="InterPro" id="IPR004995">
    <property type="entry name" value="Spore_Ger"/>
</dbReference>
<keyword evidence="3" id="KW-1133">Transmembrane helix</keyword>
<dbReference type="GO" id="GO:0016020">
    <property type="term" value="C:membrane"/>
    <property type="evidence" value="ECO:0007669"/>
    <property type="project" value="InterPro"/>
</dbReference>
<dbReference type="EMBL" id="QNRX01000006">
    <property type="protein sequence ID" value="RBP65896.1"/>
    <property type="molecule type" value="Genomic_DNA"/>
</dbReference>
<dbReference type="PANTHER" id="PTHR22550">
    <property type="entry name" value="SPORE GERMINATION PROTEIN"/>
    <property type="match status" value="1"/>
</dbReference>
<organism evidence="4 5">
    <name type="scientific">Alkalibaculum bacchi</name>
    <dbReference type="NCBI Taxonomy" id="645887"/>
    <lineage>
        <taxon>Bacteria</taxon>
        <taxon>Bacillati</taxon>
        <taxon>Bacillota</taxon>
        <taxon>Clostridia</taxon>
        <taxon>Eubacteriales</taxon>
        <taxon>Eubacteriaceae</taxon>
        <taxon>Alkalibaculum</taxon>
    </lineage>
</organism>
<dbReference type="PIRSF" id="PIRSF005690">
    <property type="entry name" value="GerBA"/>
    <property type="match status" value="1"/>
</dbReference>
<dbReference type="OrthoDB" id="9772630at2"/>
<feature type="transmembrane region" description="Helical" evidence="3">
    <location>
        <begin position="396"/>
        <end position="415"/>
    </location>
</feature>
<sequence>MKKKIQEPPIKNSFIDKWVENLELNSENVKKVLGDSADYVTREITVNSKHNVKVHMACIDGLINHQYISDYILKPLVNDVRLATVEDENTLFEYIEQGLIYFTDQKSFTEMGTLVDAVLSANTVLIFDGLNKAIGFDTKGFQMRSITTPTEETSIRGSKDTFVETIRVNTATIRRKIKSSNLRIEDMTIGSMSNTMVSVVYMENMVNKIMLKELKERLKKVDAEEVLFAGIIEESIIDEKHTTFPQVDYTEKPDKFCISIADGKIGLLIDGIPFSMIMPIALIDMFQTTDDYTINQFFTSSIRKIRYFLASISLVLPGFFIAVTTFHQQLLPSRLTVSIITSREGVPFPIFFEVLILVLAFQVLIEAGTRIYSSIGSMISLVGALVVGDAAIGAKFVSPAAVVVVAITAISNYAIPNRDFANALWMWELVLLMFSTFIGIFGLAIGLVLMIATLCSIEVLGVPYMSPFLDTNRFKGFKDTFIRPRLDKKESPDYVQRIK</sequence>
<keyword evidence="2 3" id="KW-0472">Membrane</keyword>
<dbReference type="InterPro" id="IPR050768">
    <property type="entry name" value="UPF0353/GerABKA_families"/>
</dbReference>
<dbReference type="RefSeq" id="WP_113920234.1">
    <property type="nucleotide sequence ID" value="NZ_QNRX01000006.1"/>
</dbReference>
<feature type="transmembrane region" description="Helical" evidence="3">
    <location>
        <begin position="346"/>
        <end position="364"/>
    </location>
</feature>
<evidence type="ECO:0000313" key="4">
    <source>
        <dbReference type="EMBL" id="RBP65896.1"/>
    </source>
</evidence>
<feature type="transmembrane region" description="Helical" evidence="3">
    <location>
        <begin position="371"/>
        <end position="390"/>
    </location>
</feature>
<feature type="transmembrane region" description="Helical" evidence="3">
    <location>
        <begin position="427"/>
        <end position="452"/>
    </location>
</feature>
<name>A0A366I8P4_9FIRM</name>
<dbReference type="PANTHER" id="PTHR22550:SF5">
    <property type="entry name" value="LEUCINE ZIPPER PROTEIN 4"/>
    <property type="match status" value="1"/>
</dbReference>
<keyword evidence="5" id="KW-1185">Reference proteome</keyword>
<gene>
    <name evidence="4" type="ORF">DES36_1065</name>
</gene>
<accession>A0A366I8P4</accession>
<keyword evidence="3" id="KW-0812">Transmembrane</keyword>
<protein>
    <submittedName>
        <fullName evidence="4">Spore germination protein KA</fullName>
    </submittedName>
</protein>
<evidence type="ECO:0000256" key="1">
    <source>
        <dbReference type="ARBA" id="ARBA00005278"/>
    </source>
</evidence>